<evidence type="ECO:0000313" key="5">
    <source>
        <dbReference type="Proteomes" id="UP001280581"/>
    </source>
</evidence>
<dbReference type="InterPro" id="IPR005123">
    <property type="entry name" value="Oxoglu/Fe-dep_dioxygenase_dom"/>
</dbReference>
<name>A0AAN6M7R6_9PLEO</name>
<dbReference type="Gene3D" id="2.60.120.330">
    <property type="entry name" value="B-lactam Antibiotic, Isopenicillin N Synthase, Chain"/>
    <property type="match status" value="1"/>
</dbReference>
<sequence length="335" mass="38028">MTYTSDQFSKITIPRLDFSNFSSEEADSQEAFSKDFVNSLSRFGFVTVINHPFSDDEIEQLFSWNQRFFALSNEEKMKAAHPKQANPHRGYSYVGQERLTSALEIKETFDQGPSQDDIYPNRWPPESSISGFRSSMEEFFDRCHSVHIMLLGALERGLDLPPGFLSHRCLNNSSELRLNHYPSFPASEISQAGAKRIAEHSDFGTLTLLFQDDVGGLEVESQDRPGVFFPVAAGEGRITKEDLYVPKVLTVNAGDCLQRWTNDKLKSAVHRVVLPQGVRDDDIVRERYSAAYFAKPDREQHVGSLTPFLEKGEEESGYERITAWEFNQSRLGGTY</sequence>
<accession>A0AAN6M7R6</accession>
<dbReference type="PANTHER" id="PTHR47990">
    <property type="entry name" value="2-OXOGLUTARATE (2OG) AND FE(II)-DEPENDENT OXYGENASE SUPERFAMILY PROTEIN-RELATED"/>
    <property type="match status" value="1"/>
</dbReference>
<gene>
    <name evidence="4" type="ORF">GRF29_8g843728</name>
</gene>
<dbReference type="GO" id="GO:0044283">
    <property type="term" value="P:small molecule biosynthetic process"/>
    <property type="evidence" value="ECO:0007669"/>
    <property type="project" value="UniProtKB-ARBA"/>
</dbReference>
<reference evidence="4 5" key="1">
    <citation type="submission" date="2021-02" db="EMBL/GenBank/DDBJ databases">
        <title>Genome assembly of Pseudopithomyces chartarum.</title>
        <authorList>
            <person name="Jauregui R."/>
            <person name="Singh J."/>
            <person name="Voisey C."/>
        </authorList>
    </citation>
    <scope>NUCLEOTIDE SEQUENCE [LARGE SCALE GENOMIC DNA]</scope>
    <source>
        <strain evidence="4 5">AGR01</strain>
    </source>
</reference>
<dbReference type="SUPFAM" id="SSF51197">
    <property type="entry name" value="Clavaminate synthase-like"/>
    <property type="match status" value="1"/>
</dbReference>
<dbReference type="InterPro" id="IPR027443">
    <property type="entry name" value="IPNS-like_sf"/>
</dbReference>
<dbReference type="InterPro" id="IPR026992">
    <property type="entry name" value="DIOX_N"/>
</dbReference>
<keyword evidence="2" id="KW-0560">Oxidoreductase</keyword>
<comment type="similarity">
    <text evidence="1 2">Belongs to the iron/ascorbate-dependent oxidoreductase family.</text>
</comment>
<protein>
    <recommendedName>
        <fullName evidence="3">Fe2OG dioxygenase domain-containing protein</fullName>
    </recommendedName>
</protein>
<dbReference type="GO" id="GO:0046872">
    <property type="term" value="F:metal ion binding"/>
    <property type="evidence" value="ECO:0007669"/>
    <property type="project" value="UniProtKB-KW"/>
</dbReference>
<organism evidence="4 5">
    <name type="scientific">Pseudopithomyces chartarum</name>
    <dbReference type="NCBI Taxonomy" id="1892770"/>
    <lineage>
        <taxon>Eukaryota</taxon>
        <taxon>Fungi</taxon>
        <taxon>Dikarya</taxon>
        <taxon>Ascomycota</taxon>
        <taxon>Pezizomycotina</taxon>
        <taxon>Dothideomycetes</taxon>
        <taxon>Pleosporomycetidae</taxon>
        <taxon>Pleosporales</taxon>
        <taxon>Massarineae</taxon>
        <taxon>Didymosphaeriaceae</taxon>
        <taxon>Pseudopithomyces</taxon>
    </lineage>
</organism>
<comment type="caution">
    <text evidence="4">The sequence shown here is derived from an EMBL/GenBank/DDBJ whole genome shotgun (WGS) entry which is preliminary data.</text>
</comment>
<dbReference type="PROSITE" id="PS51471">
    <property type="entry name" value="FE2OG_OXY"/>
    <property type="match status" value="1"/>
</dbReference>
<keyword evidence="2" id="KW-0479">Metal-binding</keyword>
<keyword evidence="5" id="KW-1185">Reference proteome</keyword>
<dbReference type="Pfam" id="PF14226">
    <property type="entry name" value="DIOX_N"/>
    <property type="match status" value="1"/>
</dbReference>
<dbReference type="InterPro" id="IPR050231">
    <property type="entry name" value="Iron_ascorbate_oxido_reductase"/>
</dbReference>
<dbReference type="EMBL" id="WVTA01000002">
    <property type="protein sequence ID" value="KAK3215696.1"/>
    <property type="molecule type" value="Genomic_DNA"/>
</dbReference>
<keyword evidence="2" id="KW-0408">Iron</keyword>
<evidence type="ECO:0000256" key="2">
    <source>
        <dbReference type="RuleBase" id="RU003682"/>
    </source>
</evidence>
<evidence type="ECO:0000259" key="3">
    <source>
        <dbReference type="PROSITE" id="PS51471"/>
    </source>
</evidence>
<dbReference type="Proteomes" id="UP001280581">
    <property type="component" value="Unassembled WGS sequence"/>
</dbReference>
<dbReference type="GO" id="GO:0016491">
    <property type="term" value="F:oxidoreductase activity"/>
    <property type="evidence" value="ECO:0007669"/>
    <property type="project" value="UniProtKB-KW"/>
</dbReference>
<evidence type="ECO:0000313" key="4">
    <source>
        <dbReference type="EMBL" id="KAK3215696.1"/>
    </source>
</evidence>
<dbReference type="AlphaFoldDB" id="A0AAN6M7R6"/>
<feature type="domain" description="Fe2OG dioxygenase" evidence="3">
    <location>
        <begin position="172"/>
        <end position="296"/>
    </location>
</feature>
<dbReference type="Pfam" id="PF03171">
    <property type="entry name" value="2OG-FeII_Oxy"/>
    <property type="match status" value="1"/>
</dbReference>
<proteinExistence type="inferred from homology"/>
<evidence type="ECO:0000256" key="1">
    <source>
        <dbReference type="ARBA" id="ARBA00008056"/>
    </source>
</evidence>
<dbReference type="InterPro" id="IPR044861">
    <property type="entry name" value="IPNS-like_FE2OG_OXY"/>
</dbReference>